<dbReference type="PIRSF" id="PIRSF029827">
    <property type="entry name" value="Fe_traffic_YggX"/>
    <property type="match status" value="1"/>
</dbReference>
<dbReference type="HOGENOM" id="CLU_170994_0_0_6"/>
<evidence type="ECO:0000256" key="2">
    <source>
        <dbReference type="HAMAP-Rule" id="MF_00686"/>
    </source>
</evidence>
<comment type="similarity">
    <text evidence="2">Belongs to the Fe(2+)-trafficking protein family.</text>
</comment>
<dbReference type="NCBIfam" id="NF003817">
    <property type="entry name" value="PRK05408.1"/>
    <property type="match status" value="1"/>
</dbReference>
<dbReference type="GO" id="GO:0034599">
    <property type="term" value="P:cellular response to oxidative stress"/>
    <property type="evidence" value="ECO:0007669"/>
    <property type="project" value="TreeGrafter"/>
</dbReference>
<keyword evidence="4" id="KW-1185">Reference proteome</keyword>
<evidence type="ECO:0000313" key="4">
    <source>
        <dbReference type="Proteomes" id="UP000009061"/>
    </source>
</evidence>
<dbReference type="OrthoDB" id="9804318at2"/>
<dbReference type="Gene3D" id="1.10.3880.10">
    <property type="entry name" value="Fe(II) trafficking protein YggX"/>
    <property type="match status" value="1"/>
</dbReference>
<dbReference type="SUPFAM" id="SSF111148">
    <property type="entry name" value="YggX-like"/>
    <property type="match status" value="1"/>
</dbReference>
<keyword evidence="1 2" id="KW-0408">Iron</keyword>
<comment type="subunit">
    <text evidence="2">Monomer.</text>
</comment>
<dbReference type="PANTHER" id="PTHR36965:SF1">
    <property type="entry name" value="FE(2+)-TRAFFICKING PROTEIN-RELATED"/>
    <property type="match status" value="1"/>
</dbReference>
<gene>
    <name evidence="3" type="primary">yggX</name>
    <name evidence="3" type="ORF">WIGMOR_0080</name>
</gene>
<evidence type="ECO:0000256" key="1">
    <source>
        <dbReference type="ARBA" id="ARBA00023004"/>
    </source>
</evidence>
<evidence type="ECO:0000313" key="3">
    <source>
        <dbReference type="EMBL" id="AFA40940.1"/>
    </source>
</evidence>
<dbReference type="KEGG" id="wgl:WIGMOR_0080"/>
<dbReference type="PANTHER" id="PTHR36965">
    <property type="entry name" value="FE(2+)-TRAFFICKING PROTEIN-RELATED"/>
    <property type="match status" value="1"/>
</dbReference>
<dbReference type="GO" id="GO:0005506">
    <property type="term" value="F:iron ion binding"/>
    <property type="evidence" value="ECO:0007669"/>
    <property type="project" value="UniProtKB-UniRule"/>
</dbReference>
<sequence length="80" mass="9685">MKKKFFCTFLNQTSEQLDFPPYPGALGIRIHNHISKEAWKIWQNYQTVLINEKKLNMININDRKLIEKKMIDFLFKKNQN</sequence>
<protein>
    <recommendedName>
        <fullName evidence="2">Probable Fe(2+)-trafficking protein</fullName>
    </recommendedName>
</protein>
<dbReference type="eggNOG" id="COG2924">
    <property type="taxonomic scope" value="Bacteria"/>
</dbReference>
<dbReference type="InterPro" id="IPR036766">
    <property type="entry name" value="Fe_traffick_prot_YggX_sf"/>
</dbReference>
<dbReference type="EMBL" id="CP003315">
    <property type="protein sequence ID" value="AFA40940.1"/>
    <property type="molecule type" value="Genomic_DNA"/>
</dbReference>
<proteinExistence type="inferred from homology"/>
<dbReference type="Pfam" id="PF04362">
    <property type="entry name" value="Iron_traffic"/>
    <property type="match status" value="1"/>
</dbReference>
<dbReference type="Proteomes" id="UP000009061">
    <property type="component" value="Chromosome"/>
</dbReference>
<dbReference type="RefSeq" id="WP_014353879.1">
    <property type="nucleotide sequence ID" value="NC_016893.1"/>
</dbReference>
<comment type="function">
    <text evidence="2">Could be a mediator in iron transactions between iron acquisition and iron-requiring processes, such as synthesis and/or repair of Fe-S clusters in biosynthetic enzymes.</text>
</comment>
<accession>H6Q5N6</accession>
<dbReference type="GO" id="GO:0005829">
    <property type="term" value="C:cytosol"/>
    <property type="evidence" value="ECO:0007669"/>
    <property type="project" value="TreeGrafter"/>
</dbReference>
<organism evidence="3 4">
    <name type="scientific">Wigglesworthia glossinidia endosymbiont of Glossina morsitans morsitans</name>
    <name type="common">Yale colony</name>
    <dbReference type="NCBI Taxonomy" id="1142511"/>
    <lineage>
        <taxon>Bacteria</taxon>
        <taxon>Pseudomonadati</taxon>
        <taxon>Pseudomonadota</taxon>
        <taxon>Gammaproteobacteria</taxon>
        <taxon>Enterobacterales</taxon>
        <taxon>Erwiniaceae</taxon>
        <taxon>Wigglesworthia</taxon>
    </lineage>
</organism>
<dbReference type="InterPro" id="IPR007457">
    <property type="entry name" value="Fe_traffick_prot_YggX"/>
</dbReference>
<dbReference type="HAMAP" id="MF_00686">
    <property type="entry name" value="Fe_traffic_YggX"/>
    <property type="match status" value="1"/>
</dbReference>
<name>H6Q5N6_WIGGL</name>
<dbReference type="STRING" id="1142511.WIGMOR_0080"/>
<reference evidence="3 4" key="1">
    <citation type="journal article" date="2012" name="MBio">
        <title>Insight into the transmission biology and species-specific functional capabilities of tsetse (Diptera: glossinidae) obligate symbiont wigglesworthia.</title>
        <authorList>
            <person name="Rio R.V."/>
            <person name="Symula R.E."/>
            <person name="Wang J."/>
            <person name="Lohs C."/>
            <person name="Wu Y.N."/>
            <person name="Snyder A.K."/>
            <person name="Bjornson R.D."/>
            <person name="Oshima K."/>
            <person name="Biehl B.S."/>
            <person name="Perna N.T."/>
            <person name="Hattori M."/>
            <person name="Aksoy S."/>
        </authorList>
    </citation>
    <scope>NUCLEOTIDE SEQUENCE [LARGE SCALE GENOMIC DNA]</scope>
    <source>
        <strain evidence="3">WGM</strain>
    </source>
</reference>
<dbReference type="AlphaFoldDB" id="H6Q5N6"/>